<protein>
    <submittedName>
        <fullName evidence="1">Uncharacterized protein</fullName>
    </submittedName>
</protein>
<dbReference type="Gene3D" id="3.40.50.620">
    <property type="entry name" value="HUPs"/>
    <property type="match status" value="1"/>
</dbReference>
<organism evidence="1 2">
    <name type="scientific">Teratosphaeria nubilosa</name>
    <dbReference type="NCBI Taxonomy" id="161662"/>
    <lineage>
        <taxon>Eukaryota</taxon>
        <taxon>Fungi</taxon>
        <taxon>Dikarya</taxon>
        <taxon>Ascomycota</taxon>
        <taxon>Pezizomycotina</taxon>
        <taxon>Dothideomycetes</taxon>
        <taxon>Dothideomycetidae</taxon>
        <taxon>Mycosphaerellales</taxon>
        <taxon>Teratosphaeriaceae</taxon>
        <taxon>Teratosphaeria</taxon>
    </lineage>
</organism>
<dbReference type="GO" id="GO:0005737">
    <property type="term" value="C:cytoplasm"/>
    <property type="evidence" value="ECO:0007669"/>
    <property type="project" value="TreeGrafter"/>
</dbReference>
<dbReference type="EMBL" id="ML995809">
    <property type="protein sequence ID" value="KAF2774050.1"/>
    <property type="molecule type" value="Genomic_DNA"/>
</dbReference>
<gene>
    <name evidence="1" type="ORF">EJ03DRAFT_74944</name>
</gene>
<dbReference type="InterPro" id="IPR055323">
    <property type="entry name" value="C57A10.07/YOR238W"/>
</dbReference>
<accession>A0A6G1LN47</accession>
<proteinExistence type="predicted"/>
<dbReference type="InterPro" id="IPR014729">
    <property type="entry name" value="Rossmann-like_a/b/a_fold"/>
</dbReference>
<dbReference type="Proteomes" id="UP000799436">
    <property type="component" value="Unassembled WGS sequence"/>
</dbReference>
<dbReference type="PANTHER" id="PTHR28110">
    <property type="entry name" value="TRANSMEMBRANE PROTEIN"/>
    <property type="match status" value="1"/>
</dbReference>
<name>A0A6G1LN47_9PEZI</name>
<sequence>MDTDYAACTHLVIVCCHATYVGAPGEEYDEDAWLLQSFQRSDVSVAKPGEHVTFIFHIAAAAQLCRDQEALLVLSGGHTSSPTLSRGRTEAGSYDLVAQALVETGSMIKPAKRPVTEEWATDSYQNLLFSILKFHRMVGRYPSRVTVVTHAFKERRFLELHAKAIKWPCSRLRVLGLNPPFTLEGLEQTQKGEYERAYKLFAADPYGVRAPLADKRIARNWKAEIVEQAFAGVEDVAKRLLGWDGGDDGSVIFPKRLPWQDPS</sequence>
<dbReference type="AlphaFoldDB" id="A0A6G1LN47"/>
<evidence type="ECO:0000313" key="1">
    <source>
        <dbReference type="EMBL" id="KAF2774050.1"/>
    </source>
</evidence>
<evidence type="ECO:0000313" key="2">
    <source>
        <dbReference type="Proteomes" id="UP000799436"/>
    </source>
</evidence>
<keyword evidence="2" id="KW-1185">Reference proteome</keyword>
<dbReference type="OrthoDB" id="4347at2759"/>
<reference evidence="1" key="1">
    <citation type="journal article" date="2020" name="Stud. Mycol.">
        <title>101 Dothideomycetes genomes: a test case for predicting lifestyles and emergence of pathogens.</title>
        <authorList>
            <person name="Haridas S."/>
            <person name="Albert R."/>
            <person name="Binder M."/>
            <person name="Bloem J."/>
            <person name="Labutti K."/>
            <person name="Salamov A."/>
            <person name="Andreopoulos B."/>
            <person name="Baker S."/>
            <person name="Barry K."/>
            <person name="Bills G."/>
            <person name="Bluhm B."/>
            <person name="Cannon C."/>
            <person name="Castanera R."/>
            <person name="Culley D."/>
            <person name="Daum C."/>
            <person name="Ezra D."/>
            <person name="Gonzalez J."/>
            <person name="Henrissat B."/>
            <person name="Kuo A."/>
            <person name="Liang C."/>
            <person name="Lipzen A."/>
            <person name="Lutzoni F."/>
            <person name="Magnuson J."/>
            <person name="Mondo S."/>
            <person name="Nolan M."/>
            <person name="Ohm R."/>
            <person name="Pangilinan J."/>
            <person name="Park H.-J."/>
            <person name="Ramirez L."/>
            <person name="Alfaro M."/>
            <person name="Sun H."/>
            <person name="Tritt A."/>
            <person name="Yoshinaga Y."/>
            <person name="Zwiers L.-H."/>
            <person name="Turgeon B."/>
            <person name="Goodwin S."/>
            <person name="Spatafora J."/>
            <person name="Crous P."/>
            <person name="Grigoriev I."/>
        </authorList>
    </citation>
    <scope>NUCLEOTIDE SEQUENCE</scope>
    <source>
        <strain evidence="1">CBS 116005</strain>
    </source>
</reference>
<dbReference type="PANTHER" id="PTHR28110:SF1">
    <property type="entry name" value="TRANSMEMBRANE PROTEIN"/>
    <property type="match status" value="1"/>
</dbReference>